<feature type="region of interest" description="Disordered" evidence="1">
    <location>
        <begin position="1"/>
        <end position="22"/>
    </location>
</feature>
<comment type="caution">
    <text evidence="2">The sequence shown here is derived from an EMBL/GenBank/DDBJ whole genome shotgun (WGS) entry which is preliminary data.</text>
</comment>
<protein>
    <submittedName>
        <fullName evidence="2">Uncharacterized protein</fullName>
    </submittedName>
</protein>
<gene>
    <name evidence="2" type="ORF">SLS53_006836</name>
</gene>
<evidence type="ECO:0000313" key="2">
    <source>
        <dbReference type="EMBL" id="KAK7736633.1"/>
    </source>
</evidence>
<accession>A0AAN9YEK7</accession>
<keyword evidence="3" id="KW-1185">Reference proteome</keyword>
<evidence type="ECO:0000256" key="1">
    <source>
        <dbReference type="SAM" id="MobiDB-lite"/>
    </source>
</evidence>
<dbReference type="EMBL" id="JAJSPL020000032">
    <property type="protein sequence ID" value="KAK7736633.1"/>
    <property type="molecule type" value="Genomic_DNA"/>
</dbReference>
<feature type="region of interest" description="Disordered" evidence="1">
    <location>
        <begin position="39"/>
        <end position="66"/>
    </location>
</feature>
<dbReference type="Proteomes" id="UP001320245">
    <property type="component" value="Unassembled WGS sequence"/>
</dbReference>
<evidence type="ECO:0000313" key="3">
    <source>
        <dbReference type="Proteomes" id="UP001320245"/>
    </source>
</evidence>
<proteinExistence type="predicted"/>
<reference evidence="2 3" key="1">
    <citation type="journal article" date="2023" name="PLoS ONE">
        <title>Cytospora paraplurivora sp. nov. isolated from orchards with fruit tree decline syndrome in Ontario, Canada.</title>
        <authorList>
            <person name="Ilyukhin E."/>
            <person name="Nguyen H.D.T."/>
            <person name="Castle A.J."/>
            <person name="Ellouze W."/>
        </authorList>
    </citation>
    <scope>NUCLEOTIDE SEQUENCE [LARGE SCALE GENOMIC DNA]</scope>
    <source>
        <strain evidence="2 3">FDS-564</strain>
    </source>
</reference>
<name>A0AAN9YEK7_9PEZI</name>
<dbReference type="AlphaFoldDB" id="A0AAN9YEK7"/>
<organism evidence="2 3">
    <name type="scientific">Cytospora paraplurivora</name>
    <dbReference type="NCBI Taxonomy" id="2898453"/>
    <lineage>
        <taxon>Eukaryota</taxon>
        <taxon>Fungi</taxon>
        <taxon>Dikarya</taxon>
        <taxon>Ascomycota</taxon>
        <taxon>Pezizomycotina</taxon>
        <taxon>Sordariomycetes</taxon>
        <taxon>Sordariomycetidae</taxon>
        <taxon>Diaporthales</taxon>
        <taxon>Cytosporaceae</taxon>
        <taxon>Cytospora</taxon>
    </lineage>
</organism>
<sequence>MPRRYRPAATVQPATATRPDVHPSIIYKAARRSSISALLGYSSREGPAGKHRRKGSDDDYDKEDDELDASLPRKKLKSVDKSVLEAVDLDDIQDLERVKAYLNDALCYINQLGDALARPDAVAPLAGKISWDMSDESEGLCDEIYNLGYSKTWTTSDNVSKSMEKFLPDIEELMTIPNPDTLRLAYELVIQLSRDSFGDLDVSESCGFGDRPSDEPADLLLRRLIRKRLAAGETWNWKRDLKVLDDTCKHVGAYGIEPWYPKSRRALRELVSKKAGTRR</sequence>